<sequence length="852" mass="91838">MLSKPAAFSEQRTPPPSVERRKKKERRREWPSRHLCVLSSPRRRRLFRRSDELPGFPAAAATARSPLGSPSFGQTAAGTESAELYTNDQGPVTLFTSLMAGWAGSLCMGTSIGYSLPAGHNLSHARGNTTATGDHKLFWFDSLLPLGAAFGVLWGCCLAFLLGRRRPIAIASLGSFCAWLVIHWASDDSWSLYTARFLVGTSTGVVSLVAPAYIAEIATAKDRGKQTGIAAGMLYAYVVGQFTDWSQTALWCAVPSALSVVLTIRAVESPRWLMEQGRHDDAQIALRRLRFITSQADGELQAIEVIYVKSPTPLRHYMLAVMMMVLQQFSGVNVILNYATGPLHTAWTSASHDFYVVLAIVQLVCTGLATYLLDIFGRLKPLAVSVTICACSMVALGSAYLAFSNMLGNLEGDLGQHLAETCKVFVKALAFGTYSFRRYTAICNICPVRWVQVVFCVGYSIGLGPATWVLTIELAPLRGSGCDFGTACVFHWASALAVMSLVSTFGFSATSIAVLAFFAGGATFVSGFAAFFLLPDTSCLSLETILLEGQKEKPKRPMKIREVTSSSITPPQKVEEPKQKEEGNKKEQENRKVVASGHSTPVRGLTKPVVPAAPAVPAAPTAERRTPHISSHMSRQRSRAHHSRADARAYVDSNDAISPNEEGHTVSTAEKLAPANNDLIIVWRSRTASTVRNSARSDRLTLPPPDASSFRVLPRVFLFLRTSIKLRAVGAVTTPLRELVHLPTSLPPRQPAQPYASAQASSRDYDQVCRCRLPPSGARSSGSPPLFIAGGPLKPAAAYPYPPLSSASASLSTGAGSHTAPLAGYLSSAVGDSTPSPRAIRKELQCRVPCLS</sequence>
<name>A0ACB7SFA8_HYAAI</name>
<evidence type="ECO:0000313" key="2">
    <source>
        <dbReference type="Proteomes" id="UP000821845"/>
    </source>
</evidence>
<accession>A0ACB7SFA8</accession>
<dbReference type="Proteomes" id="UP000821845">
    <property type="component" value="Chromosome 4"/>
</dbReference>
<dbReference type="EMBL" id="CM023484">
    <property type="protein sequence ID" value="KAH6932464.1"/>
    <property type="molecule type" value="Genomic_DNA"/>
</dbReference>
<protein>
    <submittedName>
        <fullName evidence="1">Uncharacterized protein</fullName>
    </submittedName>
</protein>
<keyword evidence="2" id="KW-1185">Reference proteome</keyword>
<organism evidence="1 2">
    <name type="scientific">Hyalomma asiaticum</name>
    <name type="common">Tick</name>
    <dbReference type="NCBI Taxonomy" id="266040"/>
    <lineage>
        <taxon>Eukaryota</taxon>
        <taxon>Metazoa</taxon>
        <taxon>Ecdysozoa</taxon>
        <taxon>Arthropoda</taxon>
        <taxon>Chelicerata</taxon>
        <taxon>Arachnida</taxon>
        <taxon>Acari</taxon>
        <taxon>Parasitiformes</taxon>
        <taxon>Ixodida</taxon>
        <taxon>Ixodoidea</taxon>
        <taxon>Ixodidae</taxon>
        <taxon>Hyalomminae</taxon>
        <taxon>Hyalomma</taxon>
    </lineage>
</organism>
<gene>
    <name evidence="1" type="ORF">HPB50_006227</name>
</gene>
<comment type="caution">
    <text evidence="1">The sequence shown here is derived from an EMBL/GenBank/DDBJ whole genome shotgun (WGS) entry which is preliminary data.</text>
</comment>
<reference evidence="1" key="1">
    <citation type="submission" date="2020-05" db="EMBL/GenBank/DDBJ databases">
        <title>Large-scale comparative analyses of tick genomes elucidate their genetic diversity and vector capacities.</title>
        <authorList>
            <person name="Jia N."/>
            <person name="Wang J."/>
            <person name="Shi W."/>
            <person name="Du L."/>
            <person name="Sun Y."/>
            <person name="Zhan W."/>
            <person name="Jiang J."/>
            <person name="Wang Q."/>
            <person name="Zhang B."/>
            <person name="Ji P."/>
            <person name="Sakyi L.B."/>
            <person name="Cui X."/>
            <person name="Yuan T."/>
            <person name="Jiang B."/>
            <person name="Yang W."/>
            <person name="Lam T.T.-Y."/>
            <person name="Chang Q."/>
            <person name="Ding S."/>
            <person name="Wang X."/>
            <person name="Zhu J."/>
            <person name="Ruan X."/>
            <person name="Zhao L."/>
            <person name="Wei J."/>
            <person name="Que T."/>
            <person name="Du C."/>
            <person name="Cheng J."/>
            <person name="Dai P."/>
            <person name="Han X."/>
            <person name="Huang E."/>
            <person name="Gao Y."/>
            <person name="Liu J."/>
            <person name="Shao H."/>
            <person name="Ye R."/>
            <person name="Li L."/>
            <person name="Wei W."/>
            <person name="Wang X."/>
            <person name="Wang C."/>
            <person name="Yang T."/>
            <person name="Huo Q."/>
            <person name="Li W."/>
            <person name="Guo W."/>
            <person name="Chen H."/>
            <person name="Zhou L."/>
            <person name="Ni X."/>
            <person name="Tian J."/>
            <person name="Zhou Y."/>
            <person name="Sheng Y."/>
            <person name="Liu T."/>
            <person name="Pan Y."/>
            <person name="Xia L."/>
            <person name="Li J."/>
            <person name="Zhao F."/>
            <person name="Cao W."/>
        </authorList>
    </citation>
    <scope>NUCLEOTIDE SEQUENCE</scope>
    <source>
        <strain evidence="1">Hyas-2018</strain>
    </source>
</reference>
<proteinExistence type="predicted"/>
<evidence type="ECO:0000313" key="1">
    <source>
        <dbReference type="EMBL" id="KAH6932464.1"/>
    </source>
</evidence>